<feature type="binding site" evidence="10">
    <location>
        <position position="289"/>
    </location>
    <ligand>
        <name>NAD(+)</name>
        <dbReference type="ChEBI" id="CHEBI:57540"/>
    </ligand>
</feature>
<evidence type="ECO:0000256" key="3">
    <source>
        <dbReference type="ARBA" id="ARBA00012954"/>
    </source>
</evidence>
<dbReference type="InterPro" id="IPR036220">
    <property type="entry name" value="UDP-Glc/GDP-Man_DH_C_sf"/>
</dbReference>
<dbReference type="GO" id="GO:0005634">
    <property type="term" value="C:nucleus"/>
    <property type="evidence" value="ECO:0007669"/>
    <property type="project" value="TreeGrafter"/>
</dbReference>
<dbReference type="GO" id="GO:0006024">
    <property type="term" value="P:glycosaminoglycan biosynthetic process"/>
    <property type="evidence" value="ECO:0007669"/>
    <property type="project" value="TreeGrafter"/>
</dbReference>
<dbReference type="SMART" id="SM00984">
    <property type="entry name" value="UDPG_MGDP_dh_C"/>
    <property type="match status" value="1"/>
</dbReference>
<dbReference type="AlphaFoldDB" id="A0A1R3RF86"/>
<evidence type="ECO:0000256" key="2">
    <source>
        <dbReference type="ARBA" id="ARBA00006601"/>
    </source>
</evidence>
<feature type="binding site" evidence="10">
    <location>
        <position position="175"/>
    </location>
    <ligand>
        <name>NAD(+)</name>
        <dbReference type="ChEBI" id="CHEBI:57540"/>
    </ligand>
</feature>
<dbReference type="InterPro" id="IPR028357">
    <property type="entry name" value="UDPglc_DH_bac"/>
</dbReference>
<comment type="catalytic activity">
    <reaction evidence="6 7">
        <text>UDP-alpha-D-glucose + 2 NAD(+) + H2O = UDP-alpha-D-glucuronate + 2 NADH + 3 H(+)</text>
        <dbReference type="Rhea" id="RHEA:23596"/>
        <dbReference type="ChEBI" id="CHEBI:15377"/>
        <dbReference type="ChEBI" id="CHEBI:15378"/>
        <dbReference type="ChEBI" id="CHEBI:57540"/>
        <dbReference type="ChEBI" id="CHEBI:57945"/>
        <dbReference type="ChEBI" id="CHEBI:58052"/>
        <dbReference type="ChEBI" id="CHEBI:58885"/>
        <dbReference type="EC" id="1.1.1.22"/>
    </reaction>
</comment>
<feature type="binding site" evidence="9">
    <location>
        <position position="283"/>
    </location>
    <ligand>
        <name>substrate</name>
    </ligand>
</feature>
<dbReference type="SUPFAM" id="SSF48179">
    <property type="entry name" value="6-phosphogluconate dehydrogenase C-terminal domain-like"/>
    <property type="match status" value="1"/>
</dbReference>
<evidence type="ECO:0000256" key="9">
    <source>
        <dbReference type="PIRSR" id="PIRSR500134-2"/>
    </source>
</evidence>
<feature type="binding site" evidence="9">
    <location>
        <position position="349"/>
    </location>
    <ligand>
        <name>substrate</name>
    </ligand>
</feature>
<dbReference type="InterPro" id="IPR014026">
    <property type="entry name" value="UDP-Glc/GDP-Man_DH_dimer"/>
</dbReference>
<comment type="similarity">
    <text evidence="2 7">Belongs to the UDP-glucose/GDP-mannose dehydrogenase family.</text>
</comment>
<evidence type="ECO:0000313" key="13">
    <source>
        <dbReference type="Proteomes" id="UP000188318"/>
    </source>
</evidence>
<dbReference type="OrthoDB" id="5059218at2759"/>
<dbReference type="PANTHER" id="PTHR11374:SF3">
    <property type="entry name" value="UDP-GLUCOSE 6-DEHYDROGENASE"/>
    <property type="match status" value="1"/>
</dbReference>
<dbReference type="InterPro" id="IPR008927">
    <property type="entry name" value="6-PGluconate_DH-like_C_sf"/>
</dbReference>
<dbReference type="Gene3D" id="3.40.50.720">
    <property type="entry name" value="NAD(P)-binding Rossmann-like Domain"/>
    <property type="match status" value="2"/>
</dbReference>
<reference evidence="13" key="1">
    <citation type="journal article" date="2017" name="Genome Biol.">
        <title>Comparative genomics reveals high biological diversity and specific adaptations in the industrially and medically important fungal genus Aspergillus.</title>
        <authorList>
            <person name="de Vries R.P."/>
            <person name="Riley R."/>
            <person name="Wiebenga A."/>
            <person name="Aguilar-Osorio G."/>
            <person name="Amillis S."/>
            <person name="Uchima C.A."/>
            <person name="Anderluh G."/>
            <person name="Asadollahi M."/>
            <person name="Askin M."/>
            <person name="Barry K."/>
            <person name="Battaglia E."/>
            <person name="Bayram O."/>
            <person name="Benocci T."/>
            <person name="Braus-Stromeyer S.A."/>
            <person name="Caldana C."/>
            <person name="Canovas D."/>
            <person name="Cerqueira G.C."/>
            <person name="Chen F."/>
            <person name="Chen W."/>
            <person name="Choi C."/>
            <person name="Clum A."/>
            <person name="Dos Santos R.A."/>
            <person name="Damasio A.R."/>
            <person name="Diallinas G."/>
            <person name="Emri T."/>
            <person name="Fekete E."/>
            <person name="Flipphi M."/>
            <person name="Freyberg S."/>
            <person name="Gallo A."/>
            <person name="Gournas C."/>
            <person name="Habgood R."/>
            <person name="Hainaut M."/>
            <person name="Harispe M.L."/>
            <person name="Henrissat B."/>
            <person name="Hilden K.S."/>
            <person name="Hope R."/>
            <person name="Hossain A."/>
            <person name="Karabika E."/>
            <person name="Karaffa L."/>
            <person name="Karanyi Z."/>
            <person name="Krasevec N."/>
            <person name="Kuo A."/>
            <person name="Kusch H."/>
            <person name="LaButti K."/>
            <person name="Lagendijk E.L."/>
            <person name="Lapidus A."/>
            <person name="Levasseur A."/>
            <person name="Lindquist E."/>
            <person name="Lipzen A."/>
            <person name="Logrieco A.F."/>
            <person name="MacCabe A."/>
            <person name="Maekelae M.R."/>
            <person name="Malavazi I."/>
            <person name="Melin P."/>
            <person name="Meyer V."/>
            <person name="Mielnichuk N."/>
            <person name="Miskei M."/>
            <person name="Molnar A.P."/>
            <person name="Mule G."/>
            <person name="Ngan C.Y."/>
            <person name="Orejas M."/>
            <person name="Orosz E."/>
            <person name="Ouedraogo J.P."/>
            <person name="Overkamp K.M."/>
            <person name="Park H.-S."/>
            <person name="Perrone G."/>
            <person name="Piumi F."/>
            <person name="Punt P.J."/>
            <person name="Ram A.F."/>
            <person name="Ramon A."/>
            <person name="Rauscher S."/>
            <person name="Record E."/>
            <person name="Riano-Pachon D.M."/>
            <person name="Robert V."/>
            <person name="Roehrig J."/>
            <person name="Ruller R."/>
            <person name="Salamov A."/>
            <person name="Salih N.S."/>
            <person name="Samson R.A."/>
            <person name="Sandor E."/>
            <person name="Sanguinetti M."/>
            <person name="Schuetze T."/>
            <person name="Sepcic K."/>
            <person name="Shelest E."/>
            <person name="Sherlock G."/>
            <person name="Sophianopoulou V."/>
            <person name="Squina F.M."/>
            <person name="Sun H."/>
            <person name="Susca A."/>
            <person name="Todd R.B."/>
            <person name="Tsang A."/>
            <person name="Unkles S.E."/>
            <person name="van de Wiele N."/>
            <person name="van Rossen-Uffink D."/>
            <person name="Oliveira J.V."/>
            <person name="Vesth T.C."/>
            <person name="Visser J."/>
            <person name="Yu J.-H."/>
            <person name="Zhou M."/>
            <person name="Andersen M.R."/>
            <person name="Archer D.B."/>
            <person name="Baker S.E."/>
            <person name="Benoit I."/>
            <person name="Brakhage A.A."/>
            <person name="Braus G.H."/>
            <person name="Fischer R."/>
            <person name="Frisvad J.C."/>
            <person name="Goldman G.H."/>
            <person name="Houbraken J."/>
            <person name="Oakley B."/>
            <person name="Pocsi I."/>
            <person name="Scazzocchio C."/>
            <person name="Seiboth B."/>
            <person name="vanKuyk P.A."/>
            <person name="Wortman J."/>
            <person name="Dyer P.S."/>
            <person name="Grigoriev I.V."/>
        </authorList>
    </citation>
    <scope>NUCLEOTIDE SEQUENCE [LARGE SCALE GENOMIC DNA]</scope>
    <source>
        <strain evidence="13">ITEM 5010</strain>
    </source>
</reference>
<dbReference type="PIRSF" id="PIRSF000124">
    <property type="entry name" value="UDPglc_GDPman_dh"/>
    <property type="match status" value="1"/>
</dbReference>
<feature type="domain" description="UDP-glucose/GDP-mannose dehydrogenase C-terminal" evidence="11">
    <location>
        <begin position="342"/>
        <end position="462"/>
    </location>
</feature>
<dbReference type="VEuPathDB" id="FungiDB:ASPCADRAFT_398763"/>
<feature type="binding site" evidence="10">
    <location>
        <position position="101"/>
    </location>
    <ligand>
        <name>NAD(+)</name>
        <dbReference type="ChEBI" id="CHEBI:57540"/>
    </ligand>
</feature>
<keyword evidence="4 7" id="KW-0560">Oxidoreductase</keyword>
<evidence type="ECO:0000256" key="6">
    <source>
        <dbReference type="ARBA" id="ARBA00047473"/>
    </source>
</evidence>
<dbReference type="EMBL" id="KV907505">
    <property type="protein sequence ID" value="OOF93145.1"/>
    <property type="molecule type" value="Genomic_DNA"/>
</dbReference>
<keyword evidence="5 7" id="KW-0520">NAD</keyword>
<dbReference type="Pfam" id="PF03721">
    <property type="entry name" value="UDPG_MGDP_dh_N"/>
    <property type="match status" value="1"/>
</dbReference>
<evidence type="ECO:0000259" key="11">
    <source>
        <dbReference type="SMART" id="SM00984"/>
    </source>
</evidence>
<dbReference type="NCBIfam" id="TIGR03026">
    <property type="entry name" value="NDP-sugDHase"/>
    <property type="match status" value="1"/>
</dbReference>
<organism evidence="12 13">
    <name type="scientific">Aspergillus carbonarius (strain ITEM 5010)</name>
    <dbReference type="NCBI Taxonomy" id="602072"/>
    <lineage>
        <taxon>Eukaryota</taxon>
        <taxon>Fungi</taxon>
        <taxon>Dikarya</taxon>
        <taxon>Ascomycota</taxon>
        <taxon>Pezizomycotina</taxon>
        <taxon>Eurotiomycetes</taxon>
        <taxon>Eurotiomycetidae</taxon>
        <taxon>Eurotiales</taxon>
        <taxon>Aspergillaceae</taxon>
        <taxon>Aspergillus</taxon>
        <taxon>Aspergillus subgen. Circumdati</taxon>
    </lineage>
</organism>
<feature type="active site" description="Nucleophile" evidence="8">
    <location>
        <position position="286"/>
    </location>
</feature>
<dbReference type="SUPFAM" id="SSF52413">
    <property type="entry name" value="UDP-glucose/GDP-mannose dehydrogenase C-terminal domain"/>
    <property type="match status" value="1"/>
</dbReference>
<evidence type="ECO:0000256" key="4">
    <source>
        <dbReference type="ARBA" id="ARBA00023002"/>
    </source>
</evidence>
<dbReference type="InterPro" id="IPR017476">
    <property type="entry name" value="UDP-Glc/GDP-Man"/>
</dbReference>
<accession>A0A1R3RF86</accession>
<dbReference type="UniPathway" id="UPA00038">
    <property type="reaction ID" value="UER00491"/>
</dbReference>
<feature type="binding site" evidence="10">
    <location>
        <position position="141"/>
    </location>
    <ligand>
        <name>NAD(+)</name>
        <dbReference type="ChEBI" id="CHEBI:57540"/>
    </ligand>
</feature>
<dbReference type="EC" id="1.1.1.22" evidence="3 7"/>
<keyword evidence="13" id="KW-1185">Reference proteome</keyword>
<protein>
    <recommendedName>
        <fullName evidence="3 7">UDP-glucose 6-dehydrogenase</fullName>
        <ecNumber evidence="3 7">1.1.1.22</ecNumber>
    </recommendedName>
</protein>
<evidence type="ECO:0000256" key="10">
    <source>
        <dbReference type="PIRSR" id="PIRSR500134-3"/>
    </source>
</evidence>
<evidence type="ECO:0000256" key="7">
    <source>
        <dbReference type="PIRNR" id="PIRNR000124"/>
    </source>
</evidence>
<dbReference type="Proteomes" id="UP000188318">
    <property type="component" value="Unassembled WGS sequence"/>
</dbReference>
<dbReference type="SUPFAM" id="SSF51735">
    <property type="entry name" value="NAD(P)-binding Rossmann-fold domains"/>
    <property type="match status" value="1"/>
</dbReference>
<feature type="binding site" evidence="9">
    <location>
        <position position="230"/>
    </location>
    <ligand>
        <name>substrate</name>
    </ligand>
</feature>
<evidence type="ECO:0000256" key="5">
    <source>
        <dbReference type="ARBA" id="ARBA00023027"/>
    </source>
</evidence>
<dbReference type="OMA" id="LFMGFTE"/>
<dbReference type="InterPro" id="IPR036291">
    <property type="entry name" value="NAD(P)-bd_dom_sf"/>
</dbReference>
<feature type="binding site" evidence="10">
    <location>
        <position position="37"/>
    </location>
    <ligand>
        <name>NAD(+)</name>
        <dbReference type="ChEBI" id="CHEBI:57540"/>
    </ligand>
</feature>
<dbReference type="InterPro" id="IPR001732">
    <property type="entry name" value="UDP-Glc/GDP-Man_DH_N"/>
</dbReference>
<dbReference type="Pfam" id="PF03720">
    <property type="entry name" value="UDPG_MGDP_dh_C"/>
    <property type="match status" value="1"/>
</dbReference>
<dbReference type="GO" id="GO:0051287">
    <property type="term" value="F:NAD binding"/>
    <property type="evidence" value="ECO:0007669"/>
    <property type="project" value="InterPro"/>
</dbReference>
<dbReference type="Gene3D" id="1.20.5.100">
    <property type="entry name" value="Cytochrome c1, transmembrane anchor, C-terminal"/>
    <property type="match status" value="1"/>
</dbReference>
<sequence>MSVDIDRIACIGAGFVGGPLGAVIASKCPSVRVTVVDKDPTRIQAWNSESLPVHEPGLAEIISGIRQQARASTDCAPRLIFSTDMQSVIQEAQLIFLCIDTPTKANGQGTGFAADLGNIKQAVETIARTATEDKILVGKSTVPCGTSQMIKALFERHCRPNVKCEVLSNPEFLSEGTAIDDLLDPNRVLIGSQPGLSGKEAARKLAALYQTWVPSDRIIFTDSMSAELGKLAANAMLAQRVSNINLLSTICEATGASIESISRICGLDSRIGPHMLKASLGWGGGCFQKDILSLGHMARTVGLDPIASYWESIVWSNENHKLRFQKRLVSCMGGSIKDCSITVLGFAFKKGTSDTKNSPAISLVRGLLAGQARVTIYDPKVPAQQILTNLHLTVGELERTTVSGSPYGACTGANAVVVATDWDAFKGDSLMNDETPSFNWERVLQVMQEPKFVFDGRNMLDGDLIHQLGGRYVRVGNPSAWDPVARASL</sequence>
<dbReference type="GO" id="GO:0006065">
    <property type="term" value="P:UDP-glucuronate biosynthetic process"/>
    <property type="evidence" value="ECO:0007669"/>
    <property type="project" value="UniProtKB-UniPathway"/>
</dbReference>
<dbReference type="InterPro" id="IPR014027">
    <property type="entry name" value="UDP-Glc/GDP-Man_DH_C"/>
</dbReference>
<evidence type="ECO:0000256" key="8">
    <source>
        <dbReference type="PIRSR" id="PIRSR500134-1"/>
    </source>
</evidence>
<proteinExistence type="inferred from homology"/>
<dbReference type="InterPro" id="IPR028356">
    <property type="entry name" value="UDPglc_DH_euk"/>
</dbReference>
<evidence type="ECO:0000313" key="12">
    <source>
        <dbReference type="EMBL" id="OOF93145.1"/>
    </source>
</evidence>
<comment type="pathway">
    <text evidence="1">Nucleotide-sugar biosynthesis; UDP-alpha-D-glucuronate biosynthesis; UDP-alpha-D-glucuronate from UDP-alpha-D-glucose: step 1/1.</text>
</comment>
<dbReference type="GO" id="GO:0003979">
    <property type="term" value="F:UDP-glucose 6-dehydrogenase activity"/>
    <property type="evidence" value="ECO:0007669"/>
    <property type="project" value="UniProtKB-EC"/>
</dbReference>
<feature type="binding site" evidence="9">
    <location>
        <begin position="172"/>
        <end position="175"/>
    </location>
    <ligand>
        <name>substrate</name>
    </ligand>
</feature>
<dbReference type="STRING" id="602072.A0A1R3RF86"/>
<feature type="binding site" evidence="10">
    <location>
        <position position="42"/>
    </location>
    <ligand>
        <name>NAD(+)</name>
        <dbReference type="ChEBI" id="CHEBI:57540"/>
    </ligand>
</feature>
<evidence type="ECO:0000256" key="1">
    <source>
        <dbReference type="ARBA" id="ARBA00004701"/>
    </source>
</evidence>
<name>A0A1R3RF86_ASPC5</name>
<dbReference type="PIRSF" id="PIRSF500134">
    <property type="entry name" value="UDPglc_DH_bac"/>
    <property type="match status" value="1"/>
</dbReference>
<dbReference type="Pfam" id="PF00984">
    <property type="entry name" value="UDPG_MGDP_dh"/>
    <property type="match status" value="1"/>
</dbReference>
<dbReference type="GO" id="GO:0000271">
    <property type="term" value="P:polysaccharide biosynthetic process"/>
    <property type="evidence" value="ECO:0007669"/>
    <property type="project" value="InterPro"/>
</dbReference>
<dbReference type="PANTHER" id="PTHR11374">
    <property type="entry name" value="UDP-GLUCOSE DEHYDROGENASE/UDP-MANNAC DEHYDROGENASE"/>
    <property type="match status" value="1"/>
</dbReference>
<gene>
    <name evidence="12" type="ORF">ASPCADRAFT_398763</name>
</gene>